<dbReference type="KEGG" id="bur:Bcep18194_A3583"/>
<dbReference type="Pfam" id="PF03168">
    <property type="entry name" value="LEA_2"/>
    <property type="match status" value="1"/>
</dbReference>
<sequence length="183" mass="19047">MLGTMQRRSAHRLPRGGSPMPRALFRIAPLRAVLLLFAAVLLLGGCAGLTRDPVNVTVAGLDPLVGQGLEMRFSLKLRVQNPNDAPIEYDGISVALDLNGTPFASGVSDRSGTVPRFGEAVLDVPVSVSAFAAARQAWNLPGAAANGELPYALRGRLAGGVLGTVHFNDAGTLRLPAMPGWGG</sequence>
<evidence type="ECO:0000259" key="1">
    <source>
        <dbReference type="SMART" id="SM00769"/>
    </source>
</evidence>
<accession>Q39K32</accession>
<dbReference type="SMART" id="SM00769">
    <property type="entry name" value="WHy"/>
    <property type="match status" value="1"/>
</dbReference>
<feature type="domain" description="Water stress and hypersensitive response" evidence="1">
    <location>
        <begin position="56"/>
        <end position="176"/>
    </location>
</feature>
<organism evidence="2 3">
    <name type="scientific">Burkholderia lata (strain ATCC 17760 / DSM 23089 / LMG 22485 / NCIMB 9086 / R18194 / 383)</name>
    <dbReference type="NCBI Taxonomy" id="482957"/>
    <lineage>
        <taxon>Bacteria</taxon>
        <taxon>Pseudomonadati</taxon>
        <taxon>Pseudomonadota</taxon>
        <taxon>Betaproteobacteria</taxon>
        <taxon>Burkholderiales</taxon>
        <taxon>Burkholderiaceae</taxon>
        <taxon>Burkholderia</taxon>
        <taxon>Burkholderia cepacia complex</taxon>
    </lineage>
</organism>
<dbReference type="Gene3D" id="2.60.40.1820">
    <property type="match status" value="1"/>
</dbReference>
<keyword evidence="3" id="KW-1185">Reference proteome</keyword>
<dbReference type="InterPro" id="IPR013990">
    <property type="entry name" value="WHy-dom"/>
</dbReference>
<proteinExistence type="predicted"/>
<gene>
    <name evidence="2" type="ordered locus">Bcep18194_A3583</name>
</gene>
<dbReference type="EMBL" id="CP000151">
    <property type="protein sequence ID" value="ABB07184.1"/>
    <property type="molecule type" value="Genomic_DNA"/>
</dbReference>
<protein>
    <recommendedName>
        <fullName evidence="1">Water stress and hypersensitive response domain-containing protein</fullName>
    </recommendedName>
</protein>
<dbReference type="SUPFAM" id="SSF117070">
    <property type="entry name" value="LEA14-like"/>
    <property type="match status" value="1"/>
</dbReference>
<dbReference type="AlphaFoldDB" id="Q39K32"/>
<dbReference type="PATRIC" id="fig|482957.22.peg.431"/>
<name>Q39K32_BURL3</name>
<dbReference type="GO" id="GO:0009269">
    <property type="term" value="P:response to desiccation"/>
    <property type="evidence" value="ECO:0007669"/>
    <property type="project" value="InterPro"/>
</dbReference>
<evidence type="ECO:0000313" key="2">
    <source>
        <dbReference type="EMBL" id="ABB07184.1"/>
    </source>
</evidence>
<dbReference type="Proteomes" id="UP000002705">
    <property type="component" value="Chromosome 1"/>
</dbReference>
<dbReference type="HOGENOM" id="CLU_120005_0_0_4"/>
<dbReference type="InterPro" id="IPR004864">
    <property type="entry name" value="LEA_2"/>
</dbReference>
<reference evidence="2" key="1">
    <citation type="submission" date="2009-01" db="EMBL/GenBank/DDBJ databases">
        <title>Complete sequence of chromosome 1 of Burkholderia sp. 383.</title>
        <authorList>
            <consortium name="US DOE Joint Genome Institute"/>
            <person name="Copeland A."/>
            <person name="Lucas S."/>
            <person name="Lapidus A."/>
            <person name="Barry K."/>
            <person name="Detter J.C."/>
            <person name="Glavina T."/>
            <person name="Hammon N."/>
            <person name="Israni S."/>
            <person name="Pitluck S."/>
            <person name="Chain P."/>
            <person name="Malfatti S."/>
            <person name="Shin M."/>
            <person name="Vergez L."/>
            <person name="Schmutz J."/>
            <person name="Larimer F."/>
            <person name="Land M."/>
            <person name="Kyrpides N."/>
            <person name="Lykidis A."/>
            <person name="Richardson P."/>
        </authorList>
    </citation>
    <scope>NUCLEOTIDE SEQUENCE</scope>
    <source>
        <strain evidence="2">383</strain>
    </source>
</reference>
<evidence type="ECO:0000313" key="3">
    <source>
        <dbReference type="Proteomes" id="UP000002705"/>
    </source>
</evidence>